<evidence type="ECO:0000256" key="13">
    <source>
        <dbReference type="HAMAP-Rule" id="MF_00384"/>
    </source>
</evidence>
<keyword evidence="17" id="KW-1185">Reference proteome</keyword>
<dbReference type="AlphaFoldDB" id="A0A1H3UZP8"/>
<dbReference type="GO" id="GO:0004413">
    <property type="term" value="F:homoserine kinase activity"/>
    <property type="evidence" value="ECO:0007669"/>
    <property type="project" value="UniProtKB-UniRule"/>
</dbReference>
<feature type="domain" description="GHMP kinase N-terminal" evidence="14">
    <location>
        <begin position="61"/>
        <end position="144"/>
    </location>
</feature>
<dbReference type="InterPro" id="IPR006204">
    <property type="entry name" value="GHMP_kinase_N_dom"/>
</dbReference>
<dbReference type="SUPFAM" id="SSF54211">
    <property type="entry name" value="Ribosomal protein S5 domain 2-like"/>
    <property type="match status" value="1"/>
</dbReference>
<keyword evidence="10 13" id="KW-0067">ATP-binding</keyword>
<dbReference type="SUPFAM" id="SSF55060">
    <property type="entry name" value="GHMP Kinase, C-terminal domain"/>
    <property type="match status" value="1"/>
</dbReference>
<keyword evidence="7 13" id="KW-0791">Threonine biosynthesis</keyword>
<proteinExistence type="inferred from homology"/>
<evidence type="ECO:0000256" key="11">
    <source>
        <dbReference type="ARBA" id="ARBA00049375"/>
    </source>
</evidence>
<organism evidence="16 17">
    <name type="scientific">Evansella caseinilytica</name>
    <dbReference type="NCBI Taxonomy" id="1503961"/>
    <lineage>
        <taxon>Bacteria</taxon>
        <taxon>Bacillati</taxon>
        <taxon>Bacillota</taxon>
        <taxon>Bacilli</taxon>
        <taxon>Bacillales</taxon>
        <taxon>Bacillaceae</taxon>
        <taxon>Evansella</taxon>
    </lineage>
</organism>
<evidence type="ECO:0000256" key="2">
    <source>
        <dbReference type="ARBA" id="ARBA00007370"/>
    </source>
</evidence>
<dbReference type="GO" id="GO:0005524">
    <property type="term" value="F:ATP binding"/>
    <property type="evidence" value="ECO:0007669"/>
    <property type="project" value="UniProtKB-UniRule"/>
</dbReference>
<dbReference type="Gene3D" id="3.30.230.10">
    <property type="match status" value="1"/>
</dbReference>
<evidence type="ECO:0000313" key="16">
    <source>
        <dbReference type="EMBL" id="SDZ67923.1"/>
    </source>
</evidence>
<dbReference type="HAMAP" id="MF_00384">
    <property type="entry name" value="Homoser_kinase"/>
    <property type="match status" value="1"/>
</dbReference>
<reference evidence="17" key="1">
    <citation type="submission" date="2016-10" db="EMBL/GenBank/DDBJ databases">
        <authorList>
            <person name="Varghese N."/>
            <person name="Submissions S."/>
        </authorList>
    </citation>
    <scope>NUCLEOTIDE SEQUENCE [LARGE SCALE GENOMIC DNA]</scope>
    <source>
        <strain evidence="17">SP</strain>
    </source>
</reference>
<dbReference type="STRING" id="1503961.SAMN05421736_13129"/>
<dbReference type="PANTHER" id="PTHR20861:SF1">
    <property type="entry name" value="HOMOSERINE KINASE"/>
    <property type="match status" value="1"/>
</dbReference>
<dbReference type="Pfam" id="PF00288">
    <property type="entry name" value="GHMP_kinases_N"/>
    <property type="match status" value="1"/>
</dbReference>
<dbReference type="NCBIfam" id="TIGR00191">
    <property type="entry name" value="thrB"/>
    <property type="match status" value="1"/>
</dbReference>
<evidence type="ECO:0000256" key="3">
    <source>
        <dbReference type="ARBA" id="ARBA00012078"/>
    </source>
</evidence>
<dbReference type="PRINTS" id="PR00958">
    <property type="entry name" value="HOMSERKINASE"/>
</dbReference>
<name>A0A1H3UZP8_9BACI</name>
<keyword evidence="5 13" id="KW-0028">Amino-acid biosynthesis</keyword>
<evidence type="ECO:0000256" key="1">
    <source>
        <dbReference type="ARBA" id="ARBA00005015"/>
    </source>
</evidence>
<sequence length="300" mass="32295">MSPQPLFTITVPGSTANLGPGFDSIGLAVDRYLTLHVEKSDEWLFTMQSANLDGLPTGKDNLIYQVAAAVAEEAGHFPLPSCHVTVSSDIPLSRGMGSSAAAIVAGIELADQLLELKMTLKEKSRRASLWESHPDNVTASLYGGLVIGSHRDDDTDIIFGGYPDFDIIAVIPDYELKTKASRTLLPEQLSFADAVTASSVSNVLVAALLQKNWATAGKMMSKDLFHQNYRMPVIPELQKAGEILSELDVYGAALSGAGPIVLFFAPEGKGEKVKQKLAPHFQEQDVQLLKVDRNGVKVSC</sequence>
<dbReference type="InterPro" id="IPR000870">
    <property type="entry name" value="Homoserine_kinase"/>
</dbReference>
<dbReference type="InterPro" id="IPR020568">
    <property type="entry name" value="Ribosomal_Su5_D2-typ_SF"/>
</dbReference>
<dbReference type="UniPathway" id="UPA00050">
    <property type="reaction ID" value="UER00064"/>
</dbReference>
<keyword evidence="13" id="KW-0963">Cytoplasm</keyword>
<dbReference type="InterPro" id="IPR036554">
    <property type="entry name" value="GHMP_kinase_C_sf"/>
</dbReference>
<dbReference type="PROSITE" id="PS00627">
    <property type="entry name" value="GHMP_KINASES_ATP"/>
    <property type="match status" value="1"/>
</dbReference>
<gene>
    <name evidence="13" type="primary">thrB</name>
    <name evidence="16" type="ORF">SAMN05421736_13129</name>
</gene>
<feature type="binding site" evidence="13">
    <location>
        <begin position="91"/>
        <end position="101"/>
    </location>
    <ligand>
        <name>ATP</name>
        <dbReference type="ChEBI" id="CHEBI:30616"/>
    </ligand>
</feature>
<accession>A0A1H3UZP8</accession>
<evidence type="ECO:0000313" key="17">
    <source>
        <dbReference type="Proteomes" id="UP000198935"/>
    </source>
</evidence>
<evidence type="ECO:0000256" key="10">
    <source>
        <dbReference type="ARBA" id="ARBA00022840"/>
    </source>
</evidence>
<evidence type="ECO:0000256" key="8">
    <source>
        <dbReference type="ARBA" id="ARBA00022741"/>
    </source>
</evidence>
<comment type="pathway">
    <text evidence="1 13">Amino-acid biosynthesis; L-threonine biosynthesis; L-threonine from L-aspartate: step 4/5.</text>
</comment>
<dbReference type="Gene3D" id="3.30.70.890">
    <property type="entry name" value="GHMP kinase, C-terminal domain"/>
    <property type="match status" value="1"/>
</dbReference>
<dbReference type="OrthoDB" id="9769912at2"/>
<evidence type="ECO:0000259" key="15">
    <source>
        <dbReference type="Pfam" id="PF08544"/>
    </source>
</evidence>
<comment type="catalytic activity">
    <reaction evidence="11 13">
        <text>L-homoserine + ATP = O-phospho-L-homoserine + ADP + H(+)</text>
        <dbReference type="Rhea" id="RHEA:13985"/>
        <dbReference type="ChEBI" id="CHEBI:15378"/>
        <dbReference type="ChEBI" id="CHEBI:30616"/>
        <dbReference type="ChEBI" id="CHEBI:57476"/>
        <dbReference type="ChEBI" id="CHEBI:57590"/>
        <dbReference type="ChEBI" id="CHEBI:456216"/>
        <dbReference type="EC" id="2.7.1.39"/>
    </reaction>
</comment>
<dbReference type="GO" id="GO:0005737">
    <property type="term" value="C:cytoplasm"/>
    <property type="evidence" value="ECO:0007669"/>
    <property type="project" value="UniProtKB-SubCell"/>
</dbReference>
<evidence type="ECO:0000256" key="7">
    <source>
        <dbReference type="ARBA" id="ARBA00022697"/>
    </source>
</evidence>
<dbReference type="PANTHER" id="PTHR20861">
    <property type="entry name" value="HOMOSERINE/4-DIPHOSPHOCYTIDYL-2-C-METHYL-D-ERYTHRITOL KINASE"/>
    <property type="match status" value="1"/>
</dbReference>
<comment type="similarity">
    <text evidence="2 13">Belongs to the GHMP kinase family. Homoserine kinase subfamily.</text>
</comment>
<dbReference type="EC" id="2.7.1.39" evidence="3 13"/>
<keyword evidence="9 13" id="KW-0418">Kinase</keyword>
<evidence type="ECO:0000256" key="4">
    <source>
        <dbReference type="ARBA" id="ARBA00017858"/>
    </source>
</evidence>
<dbReference type="EMBL" id="FNPI01000031">
    <property type="protein sequence ID" value="SDZ67923.1"/>
    <property type="molecule type" value="Genomic_DNA"/>
</dbReference>
<dbReference type="InterPro" id="IPR006203">
    <property type="entry name" value="GHMP_knse_ATP-bd_CS"/>
</dbReference>
<dbReference type="Proteomes" id="UP000198935">
    <property type="component" value="Unassembled WGS sequence"/>
</dbReference>
<evidence type="ECO:0000256" key="12">
    <source>
        <dbReference type="ARBA" id="ARBA00049954"/>
    </source>
</evidence>
<protein>
    <recommendedName>
        <fullName evidence="4 13">Homoserine kinase</fullName>
        <shortName evidence="13">HK</shortName>
        <shortName evidence="13">HSK</shortName>
        <ecNumber evidence="3 13">2.7.1.39</ecNumber>
    </recommendedName>
</protein>
<dbReference type="PIRSF" id="PIRSF000676">
    <property type="entry name" value="Homoser_kin"/>
    <property type="match status" value="1"/>
</dbReference>
<evidence type="ECO:0000256" key="9">
    <source>
        <dbReference type="ARBA" id="ARBA00022777"/>
    </source>
</evidence>
<evidence type="ECO:0000256" key="6">
    <source>
        <dbReference type="ARBA" id="ARBA00022679"/>
    </source>
</evidence>
<evidence type="ECO:0000259" key="14">
    <source>
        <dbReference type="Pfam" id="PF00288"/>
    </source>
</evidence>
<keyword evidence="8 13" id="KW-0547">Nucleotide-binding</keyword>
<dbReference type="InterPro" id="IPR013750">
    <property type="entry name" value="GHMP_kinase_C_dom"/>
</dbReference>
<dbReference type="Pfam" id="PF08544">
    <property type="entry name" value="GHMP_kinases_C"/>
    <property type="match status" value="1"/>
</dbReference>
<evidence type="ECO:0000256" key="5">
    <source>
        <dbReference type="ARBA" id="ARBA00022605"/>
    </source>
</evidence>
<comment type="subcellular location">
    <subcellularLocation>
        <location evidence="13">Cytoplasm</location>
    </subcellularLocation>
</comment>
<feature type="domain" description="GHMP kinase C-terminal" evidence="15">
    <location>
        <begin position="205"/>
        <end position="278"/>
    </location>
</feature>
<dbReference type="InterPro" id="IPR014721">
    <property type="entry name" value="Ribsml_uS5_D2-typ_fold_subgr"/>
</dbReference>
<comment type="function">
    <text evidence="12 13">Catalyzes the ATP-dependent phosphorylation of L-homoserine to L-homoserine phosphate.</text>
</comment>
<dbReference type="GO" id="GO:0009088">
    <property type="term" value="P:threonine biosynthetic process"/>
    <property type="evidence" value="ECO:0007669"/>
    <property type="project" value="UniProtKB-UniRule"/>
</dbReference>
<keyword evidence="6 13" id="KW-0808">Transferase</keyword>